<protein>
    <recommendedName>
        <fullName evidence="2">MD-2-related lipid-recognition domain-containing protein</fullName>
    </recommendedName>
</protein>
<feature type="signal peptide" evidence="1">
    <location>
        <begin position="1"/>
        <end position="16"/>
    </location>
</feature>
<dbReference type="EMBL" id="GEBQ01007486">
    <property type="protein sequence ID" value="JAT32491.1"/>
    <property type="molecule type" value="Transcribed_RNA"/>
</dbReference>
<proteinExistence type="predicted"/>
<feature type="chain" id="PRO_5008588090" description="MD-2-related lipid-recognition domain-containing protein" evidence="1">
    <location>
        <begin position="17"/>
        <end position="189"/>
    </location>
</feature>
<evidence type="ECO:0000256" key="1">
    <source>
        <dbReference type="SAM" id="SignalP"/>
    </source>
</evidence>
<organism evidence="4">
    <name type="scientific">Graphocephala atropunctata</name>
    <dbReference type="NCBI Taxonomy" id="36148"/>
    <lineage>
        <taxon>Eukaryota</taxon>
        <taxon>Metazoa</taxon>
        <taxon>Ecdysozoa</taxon>
        <taxon>Arthropoda</taxon>
        <taxon>Hexapoda</taxon>
        <taxon>Insecta</taxon>
        <taxon>Pterygota</taxon>
        <taxon>Neoptera</taxon>
        <taxon>Paraneoptera</taxon>
        <taxon>Hemiptera</taxon>
        <taxon>Auchenorrhyncha</taxon>
        <taxon>Membracoidea</taxon>
        <taxon>Cicadellidae</taxon>
        <taxon>Cicadellinae</taxon>
        <taxon>Cicadellini</taxon>
        <taxon>Graphocephala</taxon>
    </lineage>
</organism>
<evidence type="ECO:0000259" key="2">
    <source>
        <dbReference type="SMART" id="SM00737"/>
    </source>
</evidence>
<evidence type="ECO:0000313" key="3">
    <source>
        <dbReference type="EMBL" id="JAT32491.1"/>
    </source>
</evidence>
<name>A0A1B6MCF9_9HEMI</name>
<dbReference type="EMBL" id="GEBQ01006403">
    <property type="protein sequence ID" value="JAT33574.1"/>
    <property type="molecule type" value="Transcribed_RNA"/>
</dbReference>
<feature type="domain" description="MD-2-related lipid-recognition" evidence="2">
    <location>
        <begin position="23"/>
        <end position="187"/>
    </location>
</feature>
<sequence length="189" mass="21318">MVHMFCLLVLVASVGASTREIEFKSCKPLTDNLTCKVKAVEISGCLSPSSWVDKDGGIIEYQEGNVKNPCRIDSGSALNLSIAFEPGFSMSSPRTQIAIPDLTNCRALVSQVNSTDVPCPLWGPQRTGCLHTHCPLLAGRRQWYEDILNIPNDFSRRPVNFRKIYQLRWKLWNKRNKKHSCCFSIPVQY</sequence>
<gene>
    <name evidence="4" type="ORF">g.20699</name>
    <name evidence="3" type="ORF">g.20700</name>
</gene>
<accession>A0A1B6MCF9</accession>
<evidence type="ECO:0000313" key="4">
    <source>
        <dbReference type="EMBL" id="JAT33574.1"/>
    </source>
</evidence>
<dbReference type="AlphaFoldDB" id="A0A1B6MCF9"/>
<reference evidence="4" key="1">
    <citation type="submission" date="2015-11" db="EMBL/GenBank/DDBJ databases">
        <title>De novo transcriptome assembly of four potential Pierce s Disease insect vectors from Arizona vineyards.</title>
        <authorList>
            <person name="Tassone E.E."/>
        </authorList>
    </citation>
    <scope>NUCLEOTIDE SEQUENCE</scope>
</reference>
<dbReference type="Gene3D" id="2.60.40.770">
    <property type="match status" value="1"/>
</dbReference>
<dbReference type="SMART" id="SM00737">
    <property type="entry name" value="ML"/>
    <property type="match status" value="1"/>
</dbReference>
<keyword evidence="1" id="KW-0732">Signal</keyword>
<dbReference type="Pfam" id="PF02221">
    <property type="entry name" value="E1_DerP2_DerF2"/>
    <property type="match status" value="1"/>
</dbReference>
<dbReference type="InterPro" id="IPR003172">
    <property type="entry name" value="ML_dom"/>
</dbReference>
<dbReference type="InterPro" id="IPR014756">
    <property type="entry name" value="Ig_E-set"/>
</dbReference>
<dbReference type="SUPFAM" id="SSF81296">
    <property type="entry name" value="E set domains"/>
    <property type="match status" value="1"/>
</dbReference>